<gene>
    <name evidence="1" type="ORF">OOU_Y34scaffold00983g9</name>
</gene>
<name>A0AA97NN50_PYRO3</name>
<protein>
    <recommendedName>
        <fullName evidence="2">Ribosomal RNA methyltransferase FtsJ domain-containing protein</fullName>
    </recommendedName>
</protein>
<organism evidence="1">
    <name type="scientific">Pyricularia oryzae (strain Y34)</name>
    <name type="common">Rice blast fungus</name>
    <name type="synonym">Magnaporthe oryzae</name>
    <dbReference type="NCBI Taxonomy" id="1143189"/>
    <lineage>
        <taxon>Eukaryota</taxon>
        <taxon>Fungi</taxon>
        <taxon>Dikarya</taxon>
        <taxon>Ascomycota</taxon>
        <taxon>Pezizomycotina</taxon>
        <taxon>Sordariomycetes</taxon>
        <taxon>Sordariomycetidae</taxon>
        <taxon>Magnaporthales</taxon>
        <taxon>Pyriculariaceae</taxon>
        <taxon>Pyricularia</taxon>
    </lineage>
</organism>
<accession>A0AA97NN50</accession>
<proteinExistence type="predicted"/>
<dbReference type="EMBL" id="JH793069">
    <property type="protein sequence ID" value="ELQ33207.1"/>
    <property type="molecule type" value="Genomic_DNA"/>
</dbReference>
<dbReference type="Proteomes" id="UP000011086">
    <property type="component" value="Unassembled WGS sequence"/>
</dbReference>
<evidence type="ECO:0000313" key="1">
    <source>
        <dbReference type="EMBL" id="ELQ33207.1"/>
    </source>
</evidence>
<dbReference type="AlphaFoldDB" id="A0AA97NN50"/>
<evidence type="ECO:0008006" key="2">
    <source>
        <dbReference type="Google" id="ProtNLM"/>
    </source>
</evidence>
<sequence length="427" mass="46418">MVRQTTSSGGDTIKAVLLKLSPEFEDLCELRTKVATIRAADAFFDGQAGLNAWQTTRHPERLLLDILGPSIAALDVETDILNIPPSQDGTPPRVLDLTPAPSAFTVAVARRNPNAQISGLVRPGAVADMNEVPEYTNNPRPPHAISEMALHVLGPDAWGRVAPISITDRNRHAGDANGELLLETGACRTGRQPLQQTNIPTIYMQHIQDVVCISEDAVESDSEVARIRDAGMSATDPFQGQRFDFVFASAGGETDKTLFHARREVKLQAAQVILGLKRLRAGGRLVVMFRKIEAWSTIRALLFLAYQSSLAGGSASLHKSMDGPPGAGGLKGRMETARSGFYLVVRRCTPISECGAGVVSDMMARWKAAAIGSDELFASVEDCPDARGAERIFQDEEFRGWFLDMATPLWRAQAEGLRDVLRRVGEF</sequence>
<reference evidence="1" key="1">
    <citation type="journal article" date="2012" name="PLoS Genet.">
        <title>Comparative analysis of the genomes of two field isolates of the rice blast fungus Magnaporthe oryzae.</title>
        <authorList>
            <person name="Xue M."/>
            <person name="Yang J."/>
            <person name="Li Z."/>
            <person name="Hu S."/>
            <person name="Yao N."/>
            <person name="Dean R.A."/>
            <person name="Zhao W."/>
            <person name="Shen M."/>
            <person name="Zhang H."/>
            <person name="Li C."/>
            <person name="Liu L."/>
            <person name="Cao L."/>
            <person name="Xu X."/>
            <person name="Xing Y."/>
            <person name="Hsiang T."/>
            <person name="Zhang Z."/>
            <person name="Xu J.R."/>
            <person name="Peng Y.L."/>
        </authorList>
    </citation>
    <scope>NUCLEOTIDE SEQUENCE</scope>
    <source>
        <strain evidence="1">Y34</strain>
    </source>
</reference>